<dbReference type="AlphaFoldDB" id="A0A1I4TFK6"/>
<accession>A0A1I4TFK6</accession>
<protein>
    <submittedName>
        <fullName evidence="1">Uncharacterized protein</fullName>
    </submittedName>
</protein>
<proteinExistence type="predicted"/>
<name>A0A1I4TFK6_9HYPH</name>
<reference evidence="2" key="1">
    <citation type="submission" date="2016-10" db="EMBL/GenBank/DDBJ databases">
        <authorList>
            <person name="Varghese N."/>
            <person name="Submissions S."/>
        </authorList>
    </citation>
    <scope>NUCLEOTIDE SEQUENCE [LARGE SCALE GENOMIC DNA]</scope>
    <source>
        <strain evidence="2">BL36</strain>
    </source>
</reference>
<keyword evidence="2" id="KW-1185">Reference proteome</keyword>
<organism evidence="1 2">
    <name type="scientific">Methylobacterium pseudosasicola</name>
    <dbReference type="NCBI Taxonomy" id="582667"/>
    <lineage>
        <taxon>Bacteria</taxon>
        <taxon>Pseudomonadati</taxon>
        <taxon>Pseudomonadota</taxon>
        <taxon>Alphaproteobacteria</taxon>
        <taxon>Hyphomicrobiales</taxon>
        <taxon>Methylobacteriaceae</taxon>
        <taxon>Methylobacterium</taxon>
    </lineage>
</organism>
<evidence type="ECO:0000313" key="1">
    <source>
        <dbReference type="EMBL" id="SFM75330.1"/>
    </source>
</evidence>
<evidence type="ECO:0000313" key="2">
    <source>
        <dbReference type="Proteomes" id="UP000199048"/>
    </source>
</evidence>
<dbReference type="EMBL" id="FOTK01000053">
    <property type="protein sequence ID" value="SFM75330.1"/>
    <property type="molecule type" value="Genomic_DNA"/>
</dbReference>
<dbReference type="Proteomes" id="UP000199048">
    <property type="component" value="Unassembled WGS sequence"/>
</dbReference>
<sequence length="51" mass="5834">MHWAAVILTAYAAGLVEFWRLCRDAPMMPDEGARPYRVELDSAEQPRHHPA</sequence>
<gene>
    <name evidence="1" type="ORF">SAMN05192568_10539</name>
</gene>